<proteinExistence type="predicted"/>
<gene>
    <name evidence="1" type="ORF">E5990_10140</name>
</gene>
<evidence type="ECO:0000313" key="2">
    <source>
        <dbReference type="Proteomes" id="UP000305401"/>
    </source>
</evidence>
<reference evidence="1" key="1">
    <citation type="submission" date="2019-04" db="EMBL/GenBank/DDBJ databases">
        <title>Microbes associate with the intestines of laboratory mice.</title>
        <authorList>
            <person name="Navarre W."/>
            <person name="Wong E."/>
            <person name="Huang K.C."/>
            <person name="Tropini C."/>
            <person name="Ng K."/>
            <person name="Yu B."/>
        </authorList>
    </citation>
    <scope>NUCLEOTIDE SEQUENCE</scope>
    <source>
        <strain evidence="1">NM86_A22</strain>
    </source>
</reference>
<keyword evidence="2" id="KW-1185">Reference proteome</keyword>
<evidence type="ECO:0000313" key="1">
    <source>
        <dbReference type="EMBL" id="THG43462.1"/>
    </source>
</evidence>
<organism evidence="1 2">
    <name type="scientific">Muribaculum caecicola</name>
    <dbReference type="NCBI Taxonomy" id="3038144"/>
    <lineage>
        <taxon>Bacteria</taxon>
        <taxon>Pseudomonadati</taxon>
        <taxon>Bacteroidota</taxon>
        <taxon>Bacteroidia</taxon>
        <taxon>Bacteroidales</taxon>
        <taxon>Muribaculaceae</taxon>
        <taxon>Muribaculum</taxon>
    </lineage>
</organism>
<dbReference type="Proteomes" id="UP000305401">
    <property type="component" value="Unassembled WGS sequence"/>
</dbReference>
<comment type="caution">
    <text evidence="1">The sequence shown here is derived from an EMBL/GenBank/DDBJ whole genome shotgun (WGS) entry which is preliminary data.</text>
</comment>
<accession>A0AC61S305</accession>
<protein>
    <submittedName>
        <fullName evidence="1">Uncharacterized protein</fullName>
    </submittedName>
</protein>
<dbReference type="EMBL" id="SSTG01000179">
    <property type="protein sequence ID" value="THG43462.1"/>
    <property type="molecule type" value="Genomic_DNA"/>
</dbReference>
<name>A0AC61S305_9BACT</name>
<sequence length="100" mass="12183">MKQQLNSFVTWCRRYISVTFVIVLAFVFFVLFFNDNSVMHSFELNQRINELELEISENEDTLQHYRRLNRALNTDAETMERIVRENYHMQRPSEDVYIVE</sequence>